<dbReference type="GO" id="GO:0042790">
    <property type="term" value="P:nucleolar large rRNA transcription by RNA polymerase I"/>
    <property type="evidence" value="ECO:0007669"/>
    <property type="project" value="TreeGrafter"/>
</dbReference>
<dbReference type="InterPro" id="IPR021752">
    <property type="entry name" value="TF_Rrn7_Zf"/>
</dbReference>
<evidence type="ECO:0000256" key="9">
    <source>
        <dbReference type="ARBA" id="ARBA00023242"/>
    </source>
</evidence>
<dbReference type="GO" id="GO:0008270">
    <property type="term" value="F:zinc ion binding"/>
    <property type="evidence" value="ECO:0007669"/>
    <property type="project" value="UniProtKB-KW"/>
</dbReference>
<dbReference type="PANTHER" id="PTHR31576:SF2">
    <property type="entry name" value="TATA BOX-BINDING PROTEIN-ASSOCIATED FACTOR RNA POLYMERASE I SUBUNIT B"/>
    <property type="match status" value="1"/>
</dbReference>
<comment type="caution">
    <text evidence="14">The sequence shown here is derived from an EMBL/GenBank/DDBJ whole genome shotgun (WGS) entry which is preliminary data.</text>
</comment>
<dbReference type="EMBL" id="JAACLJ010000004">
    <property type="protein sequence ID" value="KAF4587549.1"/>
    <property type="molecule type" value="Genomic_DNA"/>
</dbReference>
<keyword evidence="3" id="KW-0479">Metal-binding</keyword>
<evidence type="ECO:0000256" key="2">
    <source>
        <dbReference type="ARBA" id="ARBA00006899"/>
    </source>
</evidence>
<evidence type="ECO:0000259" key="11">
    <source>
        <dbReference type="Pfam" id="PF11781"/>
    </source>
</evidence>
<reference evidence="14 15" key="1">
    <citation type="journal article" date="2020" name="G3 (Bethesda)">
        <title>Genetic Underpinnings of Host Manipulation by Ophiocordyceps as Revealed by Comparative Transcriptomics.</title>
        <authorList>
            <person name="Will I."/>
            <person name="Das B."/>
            <person name="Trinh T."/>
            <person name="Brachmann A."/>
            <person name="Ohm R.A."/>
            <person name="de Bekker C."/>
        </authorList>
    </citation>
    <scope>NUCLEOTIDE SEQUENCE [LARGE SCALE GENOMIC DNA]</scope>
    <source>
        <strain evidence="14 15">EC05</strain>
    </source>
</reference>
<feature type="domain" description="Rrn7/TAF1B N-terminal cyclin" evidence="12">
    <location>
        <begin position="84"/>
        <end position="213"/>
    </location>
</feature>
<keyword evidence="6" id="KW-0805">Transcription regulation</keyword>
<comment type="subcellular location">
    <subcellularLocation>
        <location evidence="1">Nucleus</location>
        <location evidence="1">Nucleolus</location>
    </subcellularLocation>
</comment>
<dbReference type="OrthoDB" id="428577at2759"/>
<dbReference type="Pfam" id="PF11781">
    <property type="entry name" value="Zn_ribbon_RRN7"/>
    <property type="match status" value="1"/>
</dbReference>
<evidence type="ECO:0000313" key="14">
    <source>
        <dbReference type="EMBL" id="KAF4587549.1"/>
    </source>
</evidence>
<dbReference type="Pfam" id="PF20644">
    <property type="entry name" value="Rrn7_cyclin_N"/>
    <property type="match status" value="1"/>
</dbReference>
<comment type="similarity">
    <text evidence="2">Belongs to the RRN7/TAF1B family.</text>
</comment>
<evidence type="ECO:0000259" key="13">
    <source>
        <dbReference type="Pfam" id="PF20645"/>
    </source>
</evidence>
<evidence type="ECO:0000256" key="1">
    <source>
        <dbReference type="ARBA" id="ARBA00004604"/>
    </source>
</evidence>
<evidence type="ECO:0000256" key="3">
    <source>
        <dbReference type="ARBA" id="ARBA00022723"/>
    </source>
</evidence>
<evidence type="ECO:0000256" key="6">
    <source>
        <dbReference type="ARBA" id="ARBA00023015"/>
    </source>
</evidence>
<dbReference type="InterPro" id="IPR048540">
    <property type="entry name" value="Rrn7_cyclin_N"/>
</dbReference>
<protein>
    <submittedName>
        <fullName evidence="14">RNA polymerase I-specific transcription initiation factor rrn7</fullName>
    </submittedName>
</protein>
<feature type="region of interest" description="Disordered" evidence="10">
    <location>
        <begin position="50"/>
        <end position="72"/>
    </location>
</feature>
<dbReference type="GO" id="GO:0001164">
    <property type="term" value="F:RNA polymerase I core promoter sequence-specific DNA binding"/>
    <property type="evidence" value="ECO:0007669"/>
    <property type="project" value="InterPro"/>
</dbReference>
<evidence type="ECO:0000256" key="7">
    <source>
        <dbReference type="ARBA" id="ARBA00023125"/>
    </source>
</evidence>
<feature type="compositionally biased region" description="Polar residues" evidence="10">
    <location>
        <begin position="61"/>
        <end position="72"/>
    </location>
</feature>
<dbReference type="InterPro" id="IPR048538">
    <property type="entry name" value="Rrn7_cyclin_C"/>
</dbReference>
<feature type="domain" description="Rrn7/TAF1B C-terminal cyclin" evidence="13">
    <location>
        <begin position="237"/>
        <end position="367"/>
    </location>
</feature>
<dbReference type="AlphaFoldDB" id="A0A8H4Q6D9"/>
<organism evidence="14 15">
    <name type="scientific">Ophiocordyceps camponoti-floridani</name>
    <dbReference type="NCBI Taxonomy" id="2030778"/>
    <lineage>
        <taxon>Eukaryota</taxon>
        <taxon>Fungi</taxon>
        <taxon>Dikarya</taxon>
        <taxon>Ascomycota</taxon>
        <taxon>Pezizomycotina</taxon>
        <taxon>Sordariomycetes</taxon>
        <taxon>Hypocreomycetidae</taxon>
        <taxon>Hypocreales</taxon>
        <taxon>Ophiocordycipitaceae</taxon>
        <taxon>Ophiocordyceps</taxon>
    </lineage>
</organism>
<dbReference type="Proteomes" id="UP000562929">
    <property type="component" value="Unassembled WGS sequence"/>
</dbReference>
<name>A0A8H4Q6D9_9HYPO</name>
<keyword evidence="15" id="KW-1185">Reference proteome</keyword>
<dbReference type="GO" id="GO:0070860">
    <property type="term" value="C:RNA polymerase I core factor complex"/>
    <property type="evidence" value="ECO:0007669"/>
    <property type="project" value="InterPro"/>
</dbReference>
<keyword evidence="14" id="KW-0396">Initiation factor</keyword>
<evidence type="ECO:0000256" key="8">
    <source>
        <dbReference type="ARBA" id="ARBA00023163"/>
    </source>
</evidence>
<dbReference type="Pfam" id="PF20645">
    <property type="entry name" value="Rrn7_cyclin_C"/>
    <property type="match status" value="1"/>
</dbReference>
<evidence type="ECO:0000313" key="15">
    <source>
        <dbReference type="Proteomes" id="UP000562929"/>
    </source>
</evidence>
<keyword evidence="9" id="KW-0539">Nucleus</keyword>
<evidence type="ECO:0000256" key="5">
    <source>
        <dbReference type="ARBA" id="ARBA00022833"/>
    </source>
</evidence>
<sequence>MEVPLVLQMMPRGEQCPHCGSGRWYLQDGLGYCSRGHQIQGFVEFGAEEEEKEDEEVGTWASENPQGPQLSSGPDEKLVFLYVLQTLLQKQVRWLVSNKGYGRQLETVVRDLWDVRTRECSFLLSAEGHGEMETCPPSPDAKEMNASRAEEETNSCAEDIKRSAGWQKPRVSETIALCFLGAQLLRLPIRQADLLKWANDGEMPYKTVFLDLPLKTRERIPISYFHELRLPLHKRLAGEELSRTVVDLAHLYHSNYNMFFPDLNHVSLLVQYAKSLALPVEPVIVAKKLAAMLGSRFSYPVKANRILPLDHPEIHVVALLVVATKLCLPFSGSQHSHPICEMPFEPRFDWDAWKRVMKARTNYERHSMPSALEHQDAHLEASRSSSQAAEMPPNREDLEIKNCQPMIQTLEPPLEPGQNNSTNAATLTAFCKVEDLSETAATFYKAAADSAGIALDFLVRAVYDQEQPLLSRQSRRTE</sequence>
<dbReference type="InterPro" id="IPR033599">
    <property type="entry name" value="TAF1B/Rrn7"/>
</dbReference>
<feature type="region of interest" description="Disordered" evidence="10">
    <location>
        <begin position="368"/>
        <end position="394"/>
    </location>
</feature>
<keyword evidence="5" id="KW-0862">Zinc</keyword>
<gene>
    <name evidence="14" type="ORF">GQ602_004242</name>
</gene>
<keyword evidence="8" id="KW-0804">Transcription</keyword>
<dbReference type="PANTHER" id="PTHR31576">
    <property type="entry name" value="TATA BOX-BINDING PROTEIN-ASSOCIATED FACTOR RNA POLYMERASE I SUBUNIT B"/>
    <property type="match status" value="1"/>
</dbReference>
<dbReference type="GO" id="GO:0003743">
    <property type="term" value="F:translation initiation factor activity"/>
    <property type="evidence" value="ECO:0007669"/>
    <property type="project" value="UniProtKB-KW"/>
</dbReference>
<proteinExistence type="inferred from homology"/>
<feature type="compositionally biased region" description="Basic and acidic residues" evidence="10">
    <location>
        <begin position="368"/>
        <end position="381"/>
    </location>
</feature>
<evidence type="ECO:0000256" key="10">
    <source>
        <dbReference type="SAM" id="MobiDB-lite"/>
    </source>
</evidence>
<feature type="domain" description="RRN7-type" evidence="11">
    <location>
        <begin position="10"/>
        <end position="40"/>
    </location>
</feature>
<keyword evidence="4" id="KW-0863">Zinc-finger</keyword>
<accession>A0A8H4Q6D9</accession>
<keyword evidence="7" id="KW-0238">DNA-binding</keyword>
<evidence type="ECO:0000259" key="12">
    <source>
        <dbReference type="Pfam" id="PF20644"/>
    </source>
</evidence>
<evidence type="ECO:0000256" key="4">
    <source>
        <dbReference type="ARBA" id="ARBA00022771"/>
    </source>
</evidence>
<keyword evidence="14" id="KW-0648">Protein biosynthesis</keyword>